<accession>A0A085MLP7</accession>
<protein>
    <submittedName>
        <fullName evidence="2">Uncharacterized protein</fullName>
    </submittedName>
</protein>
<feature type="region of interest" description="Disordered" evidence="1">
    <location>
        <begin position="1"/>
        <end position="34"/>
    </location>
</feature>
<evidence type="ECO:0000256" key="1">
    <source>
        <dbReference type="SAM" id="MobiDB-lite"/>
    </source>
</evidence>
<gene>
    <name evidence="2" type="ORF">M513_00906</name>
</gene>
<evidence type="ECO:0000313" key="2">
    <source>
        <dbReference type="EMBL" id="KFD58143.1"/>
    </source>
</evidence>
<organism evidence="2 3">
    <name type="scientific">Trichuris suis</name>
    <name type="common">pig whipworm</name>
    <dbReference type="NCBI Taxonomy" id="68888"/>
    <lineage>
        <taxon>Eukaryota</taxon>
        <taxon>Metazoa</taxon>
        <taxon>Ecdysozoa</taxon>
        <taxon>Nematoda</taxon>
        <taxon>Enoplea</taxon>
        <taxon>Dorylaimia</taxon>
        <taxon>Trichinellida</taxon>
        <taxon>Trichuridae</taxon>
        <taxon>Trichuris</taxon>
    </lineage>
</organism>
<feature type="compositionally biased region" description="Basic and acidic residues" evidence="1">
    <location>
        <begin position="13"/>
        <end position="23"/>
    </location>
</feature>
<proteinExistence type="predicted"/>
<dbReference type="Proteomes" id="UP000030764">
    <property type="component" value="Unassembled WGS sequence"/>
</dbReference>
<dbReference type="AlphaFoldDB" id="A0A085MLP7"/>
<sequence>MTTGKVATEDQYEDSKTRQKSSGEQDGQETYDKTVASVTEEETFKRGDTKDYLSGIPRYTEFANKKTADNEG</sequence>
<dbReference type="EMBL" id="KL363185">
    <property type="protein sequence ID" value="KFD58143.1"/>
    <property type="molecule type" value="Genomic_DNA"/>
</dbReference>
<name>A0A085MLP7_9BILA</name>
<evidence type="ECO:0000313" key="3">
    <source>
        <dbReference type="Proteomes" id="UP000030764"/>
    </source>
</evidence>
<reference evidence="2 3" key="1">
    <citation type="journal article" date="2014" name="Nat. Genet.">
        <title>Genome and transcriptome of the porcine whipworm Trichuris suis.</title>
        <authorList>
            <person name="Jex A.R."/>
            <person name="Nejsum P."/>
            <person name="Schwarz E.M."/>
            <person name="Hu L."/>
            <person name="Young N.D."/>
            <person name="Hall R.S."/>
            <person name="Korhonen P.K."/>
            <person name="Liao S."/>
            <person name="Thamsborg S."/>
            <person name="Xia J."/>
            <person name="Xu P."/>
            <person name="Wang S."/>
            <person name="Scheerlinck J.P."/>
            <person name="Hofmann A."/>
            <person name="Sternberg P.W."/>
            <person name="Wang J."/>
            <person name="Gasser R.B."/>
        </authorList>
    </citation>
    <scope>NUCLEOTIDE SEQUENCE [LARGE SCALE GENOMIC DNA]</scope>
    <source>
        <strain evidence="2">DCEP-RM93M</strain>
    </source>
</reference>
<keyword evidence="3" id="KW-1185">Reference proteome</keyword>